<dbReference type="Proteomes" id="UP001364617">
    <property type="component" value="Unassembled WGS sequence"/>
</dbReference>
<proteinExistence type="predicted"/>
<protein>
    <submittedName>
        <fullName evidence="2">Uncharacterized protein</fullName>
    </submittedName>
</protein>
<accession>A0AAN9DC98</accession>
<keyword evidence="3" id="KW-1185">Reference proteome</keyword>
<evidence type="ECO:0000256" key="1">
    <source>
        <dbReference type="SAM" id="MobiDB-lite"/>
    </source>
</evidence>
<evidence type="ECO:0000313" key="3">
    <source>
        <dbReference type="Proteomes" id="UP001364617"/>
    </source>
</evidence>
<reference evidence="2 3" key="1">
    <citation type="submission" date="2024-02" db="EMBL/GenBank/DDBJ databases">
        <title>Chromosome-level genome assembly of the Eurasian Minnow (Phoxinus phoxinus).</title>
        <authorList>
            <person name="Oriowo T.O."/>
            <person name="Martin S."/>
            <person name="Stange M."/>
            <person name="Chrysostomakis Y."/>
            <person name="Brown T."/>
            <person name="Winkler S."/>
            <person name="Kukowka S."/>
            <person name="Myers E.W."/>
            <person name="Bohne A."/>
        </authorList>
    </citation>
    <scope>NUCLEOTIDE SEQUENCE [LARGE SCALE GENOMIC DNA]</scope>
    <source>
        <strain evidence="2">ZFMK-TIS-60720</strain>
        <tissue evidence="2">Whole Organism</tissue>
    </source>
</reference>
<feature type="region of interest" description="Disordered" evidence="1">
    <location>
        <begin position="1"/>
        <end position="32"/>
    </location>
</feature>
<gene>
    <name evidence="2" type="ORF">R3I93_005829</name>
</gene>
<feature type="compositionally biased region" description="Polar residues" evidence="1">
    <location>
        <begin position="1"/>
        <end position="11"/>
    </location>
</feature>
<sequence>MSGRPRTTSFAESCKPVPQPSAFGNMKVSRTEDQRDVCDSPLTLSLFQMSPQPLYSSVTVNFTIGEDTWTDTLSST</sequence>
<evidence type="ECO:0000313" key="2">
    <source>
        <dbReference type="EMBL" id="KAK7165866.1"/>
    </source>
</evidence>
<comment type="caution">
    <text evidence="2">The sequence shown here is derived from an EMBL/GenBank/DDBJ whole genome shotgun (WGS) entry which is preliminary data.</text>
</comment>
<organism evidence="2 3">
    <name type="scientific">Phoxinus phoxinus</name>
    <name type="common">Eurasian minnow</name>
    <dbReference type="NCBI Taxonomy" id="58324"/>
    <lineage>
        <taxon>Eukaryota</taxon>
        <taxon>Metazoa</taxon>
        <taxon>Chordata</taxon>
        <taxon>Craniata</taxon>
        <taxon>Vertebrata</taxon>
        <taxon>Euteleostomi</taxon>
        <taxon>Actinopterygii</taxon>
        <taxon>Neopterygii</taxon>
        <taxon>Teleostei</taxon>
        <taxon>Ostariophysi</taxon>
        <taxon>Cypriniformes</taxon>
        <taxon>Leuciscidae</taxon>
        <taxon>Phoxininae</taxon>
        <taxon>Phoxinus</taxon>
    </lineage>
</organism>
<name>A0AAN9DC98_9TELE</name>
<dbReference type="AlphaFoldDB" id="A0AAN9DC98"/>
<dbReference type="EMBL" id="JAYKXH010000006">
    <property type="protein sequence ID" value="KAK7165866.1"/>
    <property type="molecule type" value="Genomic_DNA"/>
</dbReference>